<name>A0A0B7A9G9_9EUPU</name>
<evidence type="ECO:0000313" key="1">
    <source>
        <dbReference type="EMBL" id="CEK77403.1"/>
    </source>
</evidence>
<proteinExistence type="predicted"/>
<sequence>TLFRSAFYFCLIYNKSYVSKFKHQRQWLALLAVVGNEFILKGGKMMGGWSTERYCDGFRITAH</sequence>
<dbReference type="AlphaFoldDB" id="A0A0B7A9G9"/>
<feature type="non-terminal residue" evidence="1">
    <location>
        <position position="1"/>
    </location>
</feature>
<reference evidence="1" key="1">
    <citation type="submission" date="2014-12" db="EMBL/GenBank/DDBJ databases">
        <title>Insight into the proteome of Arion vulgaris.</title>
        <authorList>
            <person name="Aradska J."/>
            <person name="Bulat T."/>
            <person name="Smidak R."/>
            <person name="Sarate P."/>
            <person name="Gangsoo J."/>
            <person name="Sialana F."/>
            <person name="Bilban M."/>
            <person name="Lubec G."/>
        </authorList>
    </citation>
    <scope>NUCLEOTIDE SEQUENCE</scope>
    <source>
        <tissue evidence="1">Skin</tissue>
    </source>
</reference>
<organism evidence="1">
    <name type="scientific">Arion vulgaris</name>
    <dbReference type="NCBI Taxonomy" id="1028688"/>
    <lineage>
        <taxon>Eukaryota</taxon>
        <taxon>Metazoa</taxon>
        <taxon>Spiralia</taxon>
        <taxon>Lophotrochozoa</taxon>
        <taxon>Mollusca</taxon>
        <taxon>Gastropoda</taxon>
        <taxon>Heterobranchia</taxon>
        <taxon>Euthyneura</taxon>
        <taxon>Panpulmonata</taxon>
        <taxon>Eupulmonata</taxon>
        <taxon>Stylommatophora</taxon>
        <taxon>Helicina</taxon>
        <taxon>Arionoidea</taxon>
        <taxon>Arionidae</taxon>
        <taxon>Arion</taxon>
    </lineage>
</organism>
<gene>
    <name evidence="1" type="primary">ORF104454</name>
</gene>
<dbReference type="EMBL" id="HACG01030538">
    <property type="protein sequence ID" value="CEK77403.1"/>
    <property type="molecule type" value="Transcribed_RNA"/>
</dbReference>
<accession>A0A0B7A9G9</accession>
<protein>
    <submittedName>
        <fullName evidence="1">Uncharacterized protein</fullName>
    </submittedName>
</protein>